<feature type="region of interest" description="Disordered" evidence="1">
    <location>
        <begin position="1"/>
        <end position="20"/>
    </location>
</feature>
<feature type="compositionally biased region" description="Basic and acidic residues" evidence="1">
    <location>
        <begin position="1"/>
        <end position="11"/>
    </location>
</feature>
<accession>A0ABV6BGS6</accession>
<dbReference type="RefSeq" id="WP_377243121.1">
    <property type="nucleotide sequence ID" value="NZ_JBHLXP010000001.1"/>
</dbReference>
<organism evidence="2 3">
    <name type="scientific">Rheinheimera tilapiae</name>
    <dbReference type="NCBI Taxonomy" id="875043"/>
    <lineage>
        <taxon>Bacteria</taxon>
        <taxon>Pseudomonadati</taxon>
        <taxon>Pseudomonadota</taxon>
        <taxon>Gammaproteobacteria</taxon>
        <taxon>Chromatiales</taxon>
        <taxon>Chromatiaceae</taxon>
        <taxon>Rheinheimera</taxon>
    </lineage>
</organism>
<keyword evidence="3" id="KW-1185">Reference proteome</keyword>
<gene>
    <name evidence="2" type="ORF">ACFFJP_10400</name>
</gene>
<evidence type="ECO:0000313" key="2">
    <source>
        <dbReference type="EMBL" id="MFC0048698.1"/>
    </source>
</evidence>
<dbReference type="Proteomes" id="UP001589813">
    <property type="component" value="Unassembled WGS sequence"/>
</dbReference>
<proteinExistence type="predicted"/>
<evidence type="ECO:0000313" key="3">
    <source>
        <dbReference type="Proteomes" id="UP001589813"/>
    </source>
</evidence>
<name>A0ABV6BGS6_9GAMM</name>
<evidence type="ECO:0000256" key="1">
    <source>
        <dbReference type="SAM" id="MobiDB-lite"/>
    </source>
</evidence>
<dbReference type="EMBL" id="JBHLXP010000001">
    <property type="protein sequence ID" value="MFC0048698.1"/>
    <property type="molecule type" value="Genomic_DNA"/>
</dbReference>
<comment type="caution">
    <text evidence="2">The sequence shown here is derived from an EMBL/GenBank/DDBJ whole genome shotgun (WGS) entry which is preliminary data.</text>
</comment>
<protein>
    <submittedName>
        <fullName evidence="2">Uncharacterized protein</fullName>
    </submittedName>
</protein>
<reference evidence="2 3" key="1">
    <citation type="submission" date="2024-09" db="EMBL/GenBank/DDBJ databases">
        <authorList>
            <person name="Sun Q."/>
            <person name="Mori K."/>
        </authorList>
    </citation>
    <scope>NUCLEOTIDE SEQUENCE [LARGE SCALE GENOMIC DNA]</scope>
    <source>
        <strain evidence="2 3">KCTC 23315</strain>
    </source>
</reference>
<sequence length="62" mass="7221">MKTEQLSRTRPPELFPTAGYGSVAPPWIKADLQQTPSAKTKVHQPENDTWHWLRRQLGWHQS</sequence>